<dbReference type="Pfam" id="PF00326">
    <property type="entry name" value="Peptidase_S9"/>
    <property type="match status" value="1"/>
</dbReference>
<dbReference type="GO" id="GO:0008236">
    <property type="term" value="F:serine-type peptidase activity"/>
    <property type="evidence" value="ECO:0007669"/>
    <property type="project" value="InterPro"/>
</dbReference>
<sequence>MKNNEMKAISWIGKVHLIIAMCILTVCPIFGQTVSKKSLMPEDFDQWSSQHSYSLSPKGDWISWIEDYEIDADTLKLLSTNTKKEFAFPNGENGTFGNAGKWFAAMGAENTAILLDLQKGSIFRYINIHSFHFTENGKFIALYKVSGEEKSLIVKNLENNREVEMAAVAEYAFNKNGDSLAFITNTVEKGSVNIMNTKDFKIHTLFSSQSNFKDLVWNPQGNGILFMEDPNNENSANALLHYFNFNCSQVSTSLNTKHANFPKDQKFAPIEPFFSRDGTKVFFYSNSPPIASKTDVEVWSATDAVIYPRKNADWLANPFLLNQWDPAKDKILEIGTGDFPEVVLTGDHKNAIVYNPWAYEPQEKRSGNIDLYLVNLEKGERKPLLKAQESYYRSFVVSPSGNYTAYFRDGNWWSYTIGTDTKVNLTESLKVPFDKQDEHFDGESSHFGFGGWLNDDSSFIVRDSFYDYWLLRPDTGKSERITFGIEKGMRFEVVEDMYGSYPKMRTPQFESMAIDGTEGLIFIGRGKNNTEGLYFWKEKFPLRTMYEDTRHISEVRKARDKDLFSFTTETFATPPRLEVVEGKKLKTINQTNPQAAYYGIEKMEVIKYKGINDSLKGLLFYPQNYVDGKKHPMIVHIYERQSGHSNEYINPSLYSGQGFNPKVYTNAGYFVLLPDIDYEIGNPGYSALECVTNGVEKVLLNKSIDRNRLGLIGHSFGGYETSFIVTQSQMFAAAVSGAGIHDLRRDYFSIDPLTFIQNKWMYETYQLRFGKPYFEIRDSYLKNCPLHNAASVNTPLLLWTGQRDVRIDYGQSVEMYLALKGLGKNVELLVYPEEGHALWTKSNQRDLTERIKKWFDEYL</sequence>
<dbReference type="GO" id="GO:0006508">
    <property type="term" value="P:proteolysis"/>
    <property type="evidence" value="ECO:0007669"/>
    <property type="project" value="InterPro"/>
</dbReference>
<reference evidence="2 3" key="1">
    <citation type="submission" date="2019-08" db="EMBL/GenBank/DDBJ databases">
        <title>Genome of Aequorivita antarctica SW49 (type strain).</title>
        <authorList>
            <person name="Bowman J.P."/>
        </authorList>
    </citation>
    <scope>NUCLEOTIDE SEQUENCE [LARGE SCALE GENOMIC DNA]</scope>
    <source>
        <strain evidence="2 3">SW49</strain>
    </source>
</reference>
<dbReference type="InterPro" id="IPR001375">
    <property type="entry name" value="Peptidase_S9_cat"/>
</dbReference>
<dbReference type="PANTHER" id="PTHR11731:SF193">
    <property type="entry name" value="DIPEPTIDYL PEPTIDASE 9"/>
    <property type="match status" value="1"/>
</dbReference>
<gene>
    <name evidence="2" type="ORF">ESU54_10945</name>
</gene>
<accession>A0A5C6Z027</accession>
<organism evidence="2 3">
    <name type="scientific">Aequorivita antarctica</name>
    <dbReference type="NCBI Taxonomy" id="153266"/>
    <lineage>
        <taxon>Bacteria</taxon>
        <taxon>Pseudomonadati</taxon>
        <taxon>Bacteroidota</taxon>
        <taxon>Flavobacteriia</taxon>
        <taxon>Flavobacteriales</taxon>
        <taxon>Flavobacteriaceae</taxon>
        <taxon>Aequorivita</taxon>
    </lineage>
</organism>
<name>A0A5C6Z027_9FLAO</name>
<dbReference type="InterPro" id="IPR050278">
    <property type="entry name" value="Serine_Prot_S9B/DPPIV"/>
</dbReference>
<dbReference type="SUPFAM" id="SSF50993">
    <property type="entry name" value="Peptidase/esterase 'gauge' domain"/>
    <property type="match status" value="1"/>
</dbReference>
<dbReference type="InterPro" id="IPR029058">
    <property type="entry name" value="AB_hydrolase_fold"/>
</dbReference>
<dbReference type="PANTHER" id="PTHR11731">
    <property type="entry name" value="PROTEASE FAMILY S9B,C DIPEPTIDYL-PEPTIDASE IV-RELATED"/>
    <property type="match status" value="1"/>
</dbReference>
<evidence type="ECO:0000313" key="3">
    <source>
        <dbReference type="Proteomes" id="UP000321497"/>
    </source>
</evidence>
<dbReference type="AlphaFoldDB" id="A0A5C6Z027"/>
<dbReference type="RefSeq" id="WP_111844360.1">
    <property type="nucleotide sequence ID" value="NZ_VORT01000007.1"/>
</dbReference>
<comment type="caution">
    <text evidence="2">The sequence shown here is derived from an EMBL/GenBank/DDBJ whole genome shotgun (WGS) entry which is preliminary data.</text>
</comment>
<evidence type="ECO:0000313" key="2">
    <source>
        <dbReference type="EMBL" id="TXD72731.1"/>
    </source>
</evidence>
<dbReference type="InterPro" id="IPR011042">
    <property type="entry name" value="6-blade_b-propeller_TolB-like"/>
</dbReference>
<proteinExistence type="predicted"/>
<dbReference type="SUPFAM" id="SSF53474">
    <property type="entry name" value="alpha/beta-Hydrolases"/>
    <property type="match status" value="1"/>
</dbReference>
<feature type="domain" description="Peptidase S9 prolyl oligopeptidase catalytic" evidence="1">
    <location>
        <begin position="691"/>
        <end position="859"/>
    </location>
</feature>
<dbReference type="EMBL" id="VORT01000007">
    <property type="protein sequence ID" value="TXD72731.1"/>
    <property type="molecule type" value="Genomic_DNA"/>
</dbReference>
<dbReference type="GO" id="GO:0008239">
    <property type="term" value="F:dipeptidyl-peptidase activity"/>
    <property type="evidence" value="ECO:0007669"/>
    <property type="project" value="TreeGrafter"/>
</dbReference>
<evidence type="ECO:0000259" key="1">
    <source>
        <dbReference type="Pfam" id="PF00326"/>
    </source>
</evidence>
<dbReference type="Gene3D" id="3.40.50.1820">
    <property type="entry name" value="alpha/beta hydrolase"/>
    <property type="match status" value="1"/>
</dbReference>
<dbReference type="SUPFAM" id="SSF82171">
    <property type="entry name" value="DPP6 N-terminal domain-like"/>
    <property type="match status" value="1"/>
</dbReference>
<protein>
    <submittedName>
        <fullName evidence="2">S9 family peptidase</fullName>
    </submittedName>
</protein>
<keyword evidence="3" id="KW-1185">Reference proteome</keyword>
<dbReference type="Proteomes" id="UP000321497">
    <property type="component" value="Unassembled WGS sequence"/>
</dbReference>
<dbReference type="OrthoDB" id="9812921at2"/>
<dbReference type="Gene3D" id="2.120.10.30">
    <property type="entry name" value="TolB, C-terminal domain"/>
    <property type="match status" value="1"/>
</dbReference>